<gene>
    <name evidence="2" type="ORF">SAMN02745191_2176</name>
</gene>
<dbReference type="STRING" id="118967.SAMN02745191_2176"/>
<dbReference type="SUPFAM" id="SSF88697">
    <property type="entry name" value="PUA domain-like"/>
    <property type="match status" value="1"/>
</dbReference>
<dbReference type="CDD" id="cd06553">
    <property type="entry name" value="ASCH_Ef3133_like"/>
    <property type="match status" value="1"/>
</dbReference>
<dbReference type="Proteomes" id="UP000243297">
    <property type="component" value="Unassembled WGS sequence"/>
</dbReference>
<proteinExistence type="predicted"/>
<dbReference type="EMBL" id="FUWY01000007">
    <property type="protein sequence ID" value="SJZ95281.1"/>
    <property type="molecule type" value="Genomic_DNA"/>
</dbReference>
<accession>A0A1T4PVJ3</accession>
<dbReference type="PIRSF" id="PIRSF021320">
    <property type="entry name" value="DUF984"/>
    <property type="match status" value="1"/>
</dbReference>
<dbReference type="InterPro" id="IPR007374">
    <property type="entry name" value="ASCH_domain"/>
</dbReference>
<dbReference type="SMART" id="SM01022">
    <property type="entry name" value="ASCH"/>
    <property type="match status" value="1"/>
</dbReference>
<dbReference type="Gene3D" id="3.10.400.10">
    <property type="entry name" value="Sulfate adenylyltransferase"/>
    <property type="match status" value="1"/>
</dbReference>
<feature type="domain" description="ASCH" evidence="1">
    <location>
        <begin position="24"/>
        <end position="144"/>
    </location>
</feature>
<dbReference type="InterPro" id="IPR009326">
    <property type="entry name" value="DUF984"/>
</dbReference>
<dbReference type="InterPro" id="IPR015947">
    <property type="entry name" value="PUA-like_sf"/>
</dbReference>
<reference evidence="3" key="1">
    <citation type="submission" date="2017-02" db="EMBL/GenBank/DDBJ databases">
        <authorList>
            <person name="Varghese N."/>
            <person name="Submissions S."/>
        </authorList>
    </citation>
    <scope>NUCLEOTIDE SEQUENCE [LARGE SCALE GENOMIC DNA]</scope>
    <source>
        <strain evidence="3">ATCC 25662</strain>
    </source>
</reference>
<evidence type="ECO:0000259" key="1">
    <source>
        <dbReference type="SMART" id="SM01022"/>
    </source>
</evidence>
<organism evidence="2 3">
    <name type="scientific">Anaerorhabdus furcosa</name>
    <dbReference type="NCBI Taxonomy" id="118967"/>
    <lineage>
        <taxon>Bacteria</taxon>
        <taxon>Bacillati</taxon>
        <taxon>Bacillota</taxon>
        <taxon>Erysipelotrichia</taxon>
        <taxon>Erysipelotrichales</taxon>
        <taxon>Erysipelotrichaceae</taxon>
        <taxon>Anaerorhabdus</taxon>
    </lineage>
</organism>
<keyword evidence="3" id="KW-1185">Reference proteome</keyword>
<evidence type="ECO:0000313" key="3">
    <source>
        <dbReference type="Proteomes" id="UP000243297"/>
    </source>
</evidence>
<name>A0A1T4PVJ3_9FIRM</name>
<dbReference type="Pfam" id="PF04266">
    <property type="entry name" value="ASCH"/>
    <property type="match status" value="1"/>
</dbReference>
<dbReference type="PANTHER" id="PTHR39203:SF1">
    <property type="entry name" value="CYTOPLASMIC PROTEIN"/>
    <property type="match status" value="1"/>
</dbReference>
<protein>
    <submittedName>
        <fullName evidence="2">Uncharacterized protein YhfF</fullName>
    </submittedName>
</protein>
<dbReference type="AlphaFoldDB" id="A0A1T4PVJ3"/>
<dbReference type="RefSeq" id="WP_078712571.1">
    <property type="nucleotide sequence ID" value="NZ_FUWY01000007.1"/>
</dbReference>
<dbReference type="OrthoDB" id="9807542at2"/>
<evidence type="ECO:0000313" key="2">
    <source>
        <dbReference type="EMBL" id="SJZ95281.1"/>
    </source>
</evidence>
<sequence>MQAKELWQRFKIEKNIETDVYEAWAFGASPDKLLDLVLQGKKIATASAYRLYELEKEPSPVVGGYSVLLDSRGDAKCIIETTVLNQVPFNEVSAEFAAKEGEGDLSLQYWREVHQEFFTDCLQEIGEVFTEDMIVVCEEFRLVYQI</sequence>
<dbReference type="PANTHER" id="PTHR39203">
    <property type="entry name" value="CYTOPLASMIC PROTEIN-RELATED"/>
    <property type="match status" value="1"/>
</dbReference>